<keyword evidence="3" id="KW-1185">Reference proteome</keyword>
<protein>
    <recommendedName>
        <fullName evidence="4">Glycosyltransferase RgtA/B/C/D-like domain-containing protein</fullName>
    </recommendedName>
</protein>
<evidence type="ECO:0008006" key="4">
    <source>
        <dbReference type="Google" id="ProtNLM"/>
    </source>
</evidence>
<dbReference type="KEGG" id="mmet:MCMEM_0245"/>
<sequence length="650" mass="74112">MIFKELAPIVIALTLLISIFVAKKIDKFVIYTIDGKFAIIGTALGLLISSLNLIYSNNYMITLGPLITITCMIYLSNRDKLLVENKENIFKLNEKSRNITRIVYWICITIALLVYQFAETYYRPPIFFVSISIAVASVGLEILSFDDQKYIEKYILLSKIFLVSLIVRFSAYFISPYPVGSDPWAHAEIIKDILAFGTSNLHQIHEYYSNYPIMHIFASISSILGNISTKESMAIVGIILVFSTLFVFLTVKSITNSINLALLSTLLINLSDFHIQWSVQVIAMTFGIALYTIIMYFLLINKKNHRAIYKVFLILFIALIIWTHTISSFILIISIISLYIGQSIYDLIYKAQYHKTKLTITSTICILSIAILIFHWMDPKYPFFDSVTNGLIDSLTNEASFLGRESMPNSEDSWNSILNILGFLIFVFLGTIGSLHGLAKKEKCNTKFSMLVMLTVLFFIFFAFPVMGIRNIVPYRWPAFIYITFVPFAAIGFSKIANMFTIKKYGFIIISSLLIIGSFFMITNSFANMDSPVYGNNQKMVWTDSEISLYEAINKSYEGYITSDLQTRERPFQTYLKRDLSNDYQITVEGSIDWNNMTGSIVTWRKCSLRRPVQVGGQGTPEIVLGENFEEDLNKNYNLINNNGNVKAYI</sequence>
<organism evidence="2 3">
    <name type="scientific">Methanococcoides methylutens MM1</name>
    <dbReference type="NCBI Taxonomy" id="1434104"/>
    <lineage>
        <taxon>Archaea</taxon>
        <taxon>Methanobacteriati</taxon>
        <taxon>Methanobacteriota</taxon>
        <taxon>Stenosarchaea group</taxon>
        <taxon>Methanomicrobia</taxon>
        <taxon>Methanosarcinales</taxon>
        <taxon>Methanosarcinaceae</taxon>
        <taxon>Methanococcoides</taxon>
    </lineage>
</organism>
<feature type="transmembrane region" description="Helical" evidence="1">
    <location>
        <begin position="6"/>
        <end position="25"/>
    </location>
</feature>
<feature type="transmembrane region" description="Helical" evidence="1">
    <location>
        <begin position="124"/>
        <end position="143"/>
    </location>
</feature>
<evidence type="ECO:0000256" key="1">
    <source>
        <dbReference type="SAM" id="Phobius"/>
    </source>
</evidence>
<feature type="transmembrane region" description="Helical" evidence="1">
    <location>
        <begin position="61"/>
        <end position="77"/>
    </location>
</feature>
<feature type="transmembrane region" description="Helical" evidence="1">
    <location>
        <begin position="234"/>
        <end position="255"/>
    </location>
</feature>
<feature type="transmembrane region" description="Helical" evidence="1">
    <location>
        <begin position="360"/>
        <end position="377"/>
    </location>
</feature>
<feature type="transmembrane region" description="Helical" evidence="1">
    <location>
        <begin position="98"/>
        <end position="118"/>
    </location>
</feature>
<dbReference type="GeneID" id="24892721"/>
<feature type="transmembrane region" description="Helical" evidence="1">
    <location>
        <begin position="307"/>
        <end position="323"/>
    </location>
</feature>
<keyword evidence="1" id="KW-0812">Transmembrane</keyword>
<accession>A0A0E3SQF6</accession>
<feature type="transmembrane region" description="Helical" evidence="1">
    <location>
        <begin position="329"/>
        <end position="348"/>
    </location>
</feature>
<evidence type="ECO:0000313" key="2">
    <source>
        <dbReference type="EMBL" id="AKB84298.1"/>
    </source>
</evidence>
<dbReference type="EMBL" id="CP009518">
    <property type="protein sequence ID" value="AKB84298.1"/>
    <property type="molecule type" value="Genomic_DNA"/>
</dbReference>
<gene>
    <name evidence="2" type="ORF">MCMEM_0245</name>
</gene>
<feature type="transmembrane region" description="Helical" evidence="1">
    <location>
        <begin position="505"/>
        <end position="527"/>
    </location>
</feature>
<feature type="transmembrane region" description="Helical" evidence="1">
    <location>
        <begin position="450"/>
        <end position="469"/>
    </location>
</feature>
<dbReference type="Proteomes" id="UP000033048">
    <property type="component" value="Chromosome"/>
</dbReference>
<dbReference type="RefSeq" id="WP_048204522.1">
    <property type="nucleotide sequence ID" value="NZ_CP009518.1"/>
</dbReference>
<reference evidence="2 3" key="1">
    <citation type="submission" date="2014-07" db="EMBL/GenBank/DDBJ databases">
        <title>Methanogenic archaea and the global carbon cycle.</title>
        <authorList>
            <person name="Henriksen J.R."/>
            <person name="Luke J."/>
            <person name="Reinhart S."/>
            <person name="Benedict M.N."/>
            <person name="Youngblut N.D."/>
            <person name="Metcalf M.E."/>
            <person name="Whitaker R.J."/>
            <person name="Metcalf W.W."/>
        </authorList>
    </citation>
    <scope>NUCLEOTIDE SEQUENCE [LARGE SCALE GENOMIC DNA]</scope>
    <source>
        <strain evidence="2 3">MM1</strain>
    </source>
</reference>
<feature type="transmembrane region" description="Helical" evidence="1">
    <location>
        <begin position="275"/>
        <end position="300"/>
    </location>
</feature>
<dbReference type="OrthoDB" id="110868at2157"/>
<evidence type="ECO:0000313" key="3">
    <source>
        <dbReference type="Proteomes" id="UP000033048"/>
    </source>
</evidence>
<keyword evidence="1" id="KW-1133">Transmembrane helix</keyword>
<feature type="transmembrane region" description="Helical" evidence="1">
    <location>
        <begin position="208"/>
        <end position="227"/>
    </location>
</feature>
<dbReference type="AlphaFoldDB" id="A0A0E3SQF6"/>
<proteinExistence type="predicted"/>
<feature type="transmembrane region" description="Helical" evidence="1">
    <location>
        <begin position="37"/>
        <end position="55"/>
    </location>
</feature>
<feature type="transmembrane region" description="Helical" evidence="1">
    <location>
        <begin position="417"/>
        <end position="438"/>
    </location>
</feature>
<name>A0A0E3SQF6_METMT</name>
<keyword evidence="1" id="KW-0472">Membrane</keyword>
<feature type="transmembrane region" description="Helical" evidence="1">
    <location>
        <begin position="475"/>
        <end position="493"/>
    </location>
</feature>
<dbReference type="HOGENOM" id="CLU_026486_0_0_2"/>
<dbReference type="PATRIC" id="fig|1434104.5.peg.258"/>
<feature type="transmembrane region" description="Helical" evidence="1">
    <location>
        <begin position="155"/>
        <end position="174"/>
    </location>
</feature>